<evidence type="ECO:0000256" key="1">
    <source>
        <dbReference type="ARBA" id="ARBA00008007"/>
    </source>
</evidence>
<comment type="caution">
    <text evidence="3">The sequence shown here is derived from an EMBL/GenBank/DDBJ whole genome shotgun (WGS) entry which is preliminary data.</text>
</comment>
<dbReference type="RefSeq" id="WP_143913348.1">
    <property type="nucleotide sequence ID" value="NZ_VLNT01000007.1"/>
</dbReference>
<evidence type="ECO:0000259" key="2">
    <source>
        <dbReference type="Pfam" id="PF00156"/>
    </source>
</evidence>
<name>A0A554S8S5_9ACTN</name>
<dbReference type="OrthoDB" id="5244859at2"/>
<proteinExistence type="inferred from homology"/>
<feature type="domain" description="Phosphoribosyltransferase" evidence="2">
    <location>
        <begin position="167"/>
        <end position="214"/>
    </location>
</feature>
<dbReference type="PANTHER" id="PTHR47505">
    <property type="entry name" value="DNA UTILIZATION PROTEIN YHGH"/>
    <property type="match status" value="1"/>
</dbReference>
<dbReference type="AlphaFoldDB" id="A0A554S8S5"/>
<dbReference type="Proteomes" id="UP000316988">
    <property type="component" value="Unassembled WGS sequence"/>
</dbReference>
<reference evidence="3 4" key="1">
    <citation type="submission" date="2019-07" db="EMBL/GenBank/DDBJ databases">
        <authorList>
            <person name="Zhao L.H."/>
        </authorList>
    </citation>
    <scope>NUCLEOTIDE SEQUENCE [LARGE SCALE GENOMIC DNA]</scope>
    <source>
        <strain evidence="3 4">Co35</strain>
    </source>
</reference>
<keyword evidence="4" id="KW-1185">Reference proteome</keyword>
<sequence>MRVGWGAALADLVIGADCPGCGRVTLGLCPSCRRLLRPQPAVVPLEPDTLTVVASAAYSGTAERVVRRWKDIGHTQTASWAAHALAASVAFHGSPEPLLVPVPATRRSRRRRGGWLVAELAAEATAVLAGAGVRAEVAPLARLVRQPADQRRLGVVERARNTRGAFAARPAPRGREVLVVDDVVTTGSTLRAVAAALERAGADVAGAAVVVATPPPHPHRVPLVDEPSGG</sequence>
<evidence type="ECO:0000313" key="4">
    <source>
        <dbReference type="Proteomes" id="UP000316988"/>
    </source>
</evidence>
<protein>
    <submittedName>
        <fullName evidence="3">ComF family protein</fullName>
    </submittedName>
</protein>
<dbReference type="PANTHER" id="PTHR47505:SF1">
    <property type="entry name" value="DNA UTILIZATION PROTEIN YHGH"/>
    <property type="match status" value="1"/>
</dbReference>
<dbReference type="InterPro" id="IPR051910">
    <property type="entry name" value="ComF/GntX_DNA_util-trans"/>
</dbReference>
<dbReference type="InterPro" id="IPR029057">
    <property type="entry name" value="PRTase-like"/>
</dbReference>
<evidence type="ECO:0000313" key="3">
    <source>
        <dbReference type="EMBL" id="TSD62751.1"/>
    </source>
</evidence>
<dbReference type="InterPro" id="IPR000836">
    <property type="entry name" value="PRTase_dom"/>
</dbReference>
<accession>A0A554S8S5</accession>
<dbReference type="EMBL" id="VLNT01000007">
    <property type="protein sequence ID" value="TSD62751.1"/>
    <property type="molecule type" value="Genomic_DNA"/>
</dbReference>
<organism evidence="3 4">
    <name type="scientific">Aeromicrobium piscarium</name>
    <dbReference type="NCBI Taxonomy" id="2590901"/>
    <lineage>
        <taxon>Bacteria</taxon>
        <taxon>Bacillati</taxon>
        <taxon>Actinomycetota</taxon>
        <taxon>Actinomycetes</taxon>
        <taxon>Propionibacteriales</taxon>
        <taxon>Nocardioidaceae</taxon>
        <taxon>Aeromicrobium</taxon>
    </lineage>
</organism>
<comment type="similarity">
    <text evidence="1">Belongs to the ComF/GntX family.</text>
</comment>
<dbReference type="Gene3D" id="3.40.50.2020">
    <property type="match status" value="1"/>
</dbReference>
<gene>
    <name evidence="3" type="ORF">FNM00_10245</name>
</gene>
<dbReference type="Pfam" id="PF00156">
    <property type="entry name" value="Pribosyltran"/>
    <property type="match status" value="1"/>
</dbReference>
<dbReference type="SUPFAM" id="SSF53271">
    <property type="entry name" value="PRTase-like"/>
    <property type="match status" value="1"/>
</dbReference>